<dbReference type="GO" id="GO:0005783">
    <property type="term" value="C:endoplasmic reticulum"/>
    <property type="evidence" value="ECO:0007669"/>
    <property type="project" value="TreeGrafter"/>
</dbReference>
<feature type="transmembrane region" description="Helical" evidence="2">
    <location>
        <begin position="69"/>
        <end position="89"/>
    </location>
</feature>
<evidence type="ECO:0000256" key="1">
    <source>
        <dbReference type="SAM" id="MobiDB-lite"/>
    </source>
</evidence>
<accession>A0A7R9LUZ3</accession>
<dbReference type="InterPro" id="IPR019144">
    <property type="entry name" value="Membralin"/>
</dbReference>
<sequence>MSLNRLIGAPLMAAAFPRIIRIVIGQGGHGGHGANIDNNIAININNININNNNNDEPQDVSLVRIRARLFRVLFFKIAVVYALSVPTALRKLIEWSVLVTALLSLAVLCHLHLSFIRTPIHCLDHIQNEWPRDGILRVQILNDPHDHHMNAGTSDERPMADNDILADSKNSTIGFEFSVNSEEQALTDKTMDKDLTTNEHLEPISDSNGEGVSDPNGGHIAAKDNDYYTNLSGIAVKDLVDYSNQINNNNENNGYPQPLKDKVSHLQMIARAVWPHESYIVEYSLEYGFLRLSARARQRLQIPIKVVTLDPRDNRCFGDVFSRTLLSNFLGYDDILMGSLKNLAEKENNRGYVRNVITGEHYRFVNIWMTRASYIAAAFIMLVFTLSISMLLRYSHHQVFVFVAQLMQTLESNIHLSYQTFPAAPLLTVILALVGMQSMGFEN</sequence>
<keyword evidence="2" id="KW-0812">Transmembrane</keyword>
<dbReference type="PANTHER" id="PTHR21650">
    <property type="entry name" value="MEMBRALIN/KINETOCHORE PROTEIN NUF2"/>
    <property type="match status" value="1"/>
</dbReference>
<feature type="transmembrane region" description="Helical" evidence="2">
    <location>
        <begin position="416"/>
        <end position="436"/>
    </location>
</feature>
<dbReference type="AlphaFoldDB" id="A0A7R9LUZ3"/>
<feature type="region of interest" description="Disordered" evidence="1">
    <location>
        <begin position="200"/>
        <end position="220"/>
    </location>
</feature>
<reference evidence="3" key="1">
    <citation type="submission" date="2020-11" db="EMBL/GenBank/DDBJ databases">
        <authorList>
            <person name="Tran Van P."/>
        </authorList>
    </citation>
    <scope>NUCLEOTIDE SEQUENCE</scope>
</reference>
<proteinExistence type="predicted"/>
<keyword evidence="4" id="KW-1185">Reference proteome</keyword>
<dbReference type="EMBL" id="OC917943">
    <property type="protein sequence ID" value="CAD7648330.1"/>
    <property type="molecule type" value="Genomic_DNA"/>
</dbReference>
<evidence type="ECO:0008006" key="5">
    <source>
        <dbReference type="Google" id="ProtNLM"/>
    </source>
</evidence>
<dbReference type="OrthoDB" id="6779347at2759"/>
<protein>
    <recommendedName>
        <fullName evidence="5">Membralin</fullName>
    </recommendedName>
</protein>
<dbReference type="EMBL" id="CAJPVJ010003118">
    <property type="protein sequence ID" value="CAG2167189.1"/>
    <property type="molecule type" value="Genomic_DNA"/>
</dbReference>
<feature type="transmembrane region" description="Helical" evidence="2">
    <location>
        <begin position="372"/>
        <end position="396"/>
    </location>
</feature>
<gene>
    <name evidence="3" type="ORF">ONB1V03_LOCUS6701</name>
</gene>
<evidence type="ECO:0000313" key="3">
    <source>
        <dbReference type="EMBL" id="CAD7648330.1"/>
    </source>
</evidence>
<dbReference type="GO" id="GO:0034976">
    <property type="term" value="P:response to endoplasmic reticulum stress"/>
    <property type="evidence" value="ECO:0007669"/>
    <property type="project" value="TreeGrafter"/>
</dbReference>
<evidence type="ECO:0000313" key="4">
    <source>
        <dbReference type="Proteomes" id="UP000728032"/>
    </source>
</evidence>
<keyword evidence="2" id="KW-0472">Membrane</keyword>
<dbReference type="Pfam" id="PF09746">
    <property type="entry name" value="Membralin"/>
    <property type="match status" value="1"/>
</dbReference>
<organism evidence="3">
    <name type="scientific">Oppiella nova</name>
    <dbReference type="NCBI Taxonomy" id="334625"/>
    <lineage>
        <taxon>Eukaryota</taxon>
        <taxon>Metazoa</taxon>
        <taxon>Ecdysozoa</taxon>
        <taxon>Arthropoda</taxon>
        <taxon>Chelicerata</taxon>
        <taxon>Arachnida</taxon>
        <taxon>Acari</taxon>
        <taxon>Acariformes</taxon>
        <taxon>Sarcoptiformes</taxon>
        <taxon>Oribatida</taxon>
        <taxon>Brachypylina</taxon>
        <taxon>Oppioidea</taxon>
        <taxon>Oppiidae</taxon>
        <taxon>Oppiella</taxon>
    </lineage>
</organism>
<evidence type="ECO:0000256" key="2">
    <source>
        <dbReference type="SAM" id="Phobius"/>
    </source>
</evidence>
<keyword evidence="2" id="KW-1133">Transmembrane helix</keyword>
<dbReference type="Proteomes" id="UP000728032">
    <property type="component" value="Unassembled WGS sequence"/>
</dbReference>
<dbReference type="PANTHER" id="PTHR21650:SF4">
    <property type="entry name" value="MEMBRALIN"/>
    <property type="match status" value="1"/>
</dbReference>
<feature type="transmembrane region" description="Helical" evidence="2">
    <location>
        <begin position="95"/>
        <end position="116"/>
    </location>
</feature>
<dbReference type="GO" id="GO:1904294">
    <property type="term" value="P:positive regulation of ERAD pathway"/>
    <property type="evidence" value="ECO:0007669"/>
    <property type="project" value="TreeGrafter"/>
</dbReference>
<name>A0A7R9LUZ3_9ACAR</name>